<gene>
    <name evidence="2" type="ORF">PAI11_35750</name>
</gene>
<reference evidence="2 3" key="1">
    <citation type="journal article" date="2013" name="Biodegradation">
        <title>Quantitative proteomic analysis of ibuprofen-degrading Patulibacter sp. strain I11.</title>
        <authorList>
            <person name="Almeida B."/>
            <person name="Kjeldal H."/>
            <person name="Lolas I."/>
            <person name="Knudsen A.D."/>
            <person name="Carvalho G."/>
            <person name="Nielsen K.L."/>
            <person name="Barreto Crespo M.T."/>
            <person name="Stensballe A."/>
            <person name="Nielsen J.L."/>
        </authorList>
    </citation>
    <scope>NUCLEOTIDE SEQUENCE [LARGE SCALE GENOMIC DNA]</scope>
    <source>
        <strain evidence="2 3">I11</strain>
    </source>
</reference>
<evidence type="ECO:0000313" key="2">
    <source>
        <dbReference type="EMBL" id="EHN09599.1"/>
    </source>
</evidence>
<proteinExistence type="predicted"/>
<dbReference type="EMBL" id="AGUD01000266">
    <property type="protein sequence ID" value="EHN09599.1"/>
    <property type="molecule type" value="Genomic_DNA"/>
</dbReference>
<evidence type="ECO:0000313" key="3">
    <source>
        <dbReference type="Proteomes" id="UP000005143"/>
    </source>
</evidence>
<keyword evidence="3" id="KW-1185">Reference proteome</keyword>
<organism evidence="2 3">
    <name type="scientific">Patulibacter medicamentivorans</name>
    <dbReference type="NCBI Taxonomy" id="1097667"/>
    <lineage>
        <taxon>Bacteria</taxon>
        <taxon>Bacillati</taxon>
        <taxon>Actinomycetota</taxon>
        <taxon>Thermoleophilia</taxon>
        <taxon>Solirubrobacterales</taxon>
        <taxon>Patulibacteraceae</taxon>
        <taxon>Patulibacter</taxon>
    </lineage>
</organism>
<feature type="region of interest" description="Disordered" evidence="1">
    <location>
        <begin position="1"/>
        <end position="60"/>
    </location>
</feature>
<feature type="compositionally biased region" description="Basic and acidic residues" evidence="1">
    <location>
        <begin position="49"/>
        <end position="60"/>
    </location>
</feature>
<dbReference type="AlphaFoldDB" id="H0E9Q5"/>
<accession>H0E9Q5</accession>
<evidence type="ECO:0000256" key="1">
    <source>
        <dbReference type="SAM" id="MobiDB-lite"/>
    </source>
</evidence>
<comment type="caution">
    <text evidence="2">The sequence shown here is derived from an EMBL/GenBank/DDBJ whole genome shotgun (WGS) entry which is preliminary data.</text>
</comment>
<sequence length="60" mass="6467">MGEEQRVQAGELPHRVLSPRVARPYPPGGTRGAPARARAGDVRGLAFRATDDGGRRGTEW</sequence>
<protein>
    <submittedName>
        <fullName evidence="2">Uncharacterized protein</fullName>
    </submittedName>
</protein>
<dbReference type="Proteomes" id="UP000005143">
    <property type="component" value="Unassembled WGS sequence"/>
</dbReference>
<name>H0E9Q5_9ACTN</name>